<dbReference type="AlphaFoldDB" id="A0A5B0LML4"/>
<dbReference type="Proteomes" id="UP000324748">
    <property type="component" value="Unassembled WGS sequence"/>
</dbReference>
<organism evidence="1 2">
    <name type="scientific">Puccinia graminis f. sp. tritici</name>
    <dbReference type="NCBI Taxonomy" id="56615"/>
    <lineage>
        <taxon>Eukaryota</taxon>
        <taxon>Fungi</taxon>
        <taxon>Dikarya</taxon>
        <taxon>Basidiomycota</taxon>
        <taxon>Pucciniomycotina</taxon>
        <taxon>Pucciniomycetes</taxon>
        <taxon>Pucciniales</taxon>
        <taxon>Pucciniaceae</taxon>
        <taxon>Puccinia</taxon>
    </lineage>
</organism>
<reference evidence="1 2" key="1">
    <citation type="submission" date="2019-05" db="EMBL/GenBank/DDBJ databases">
        <title>Emergence of the Ug99 lineage of the wheat stem rust pathogen through somatic hybridization.</title>
        <authorList>
            <person name="Li F."/>
            <person name="Upadhyaya N.M."/>
            <person name="Sperschneider J."/>
            <person name="Matny O."/>
            <person name="Nguyen-Phuc H."/>
            <person name="Mago R."/>
            <person name="Raley C."/>
            <person name="Miller M.E."/>
            <person name="Silverstein K.A.T."/>
            <person name="Henningsen E."/>
            <person name="Hirsch C.D."/>
            <person name="Visser B."/>
            <person name="Pretorius Z.A."/>
            <person name="Steffenson B.J."/>
            <person name="Schwessinger B."/>
            <person name="Dodds P.N."/>
            <person name="Figueroa M."/>
        </authorList>
    </citation>
    <scope>NUCLEOTIDE SEQUENCE [LARGE SCALE GENOMIC DNA]</scope>
    <source>
        <strain evidence="1">21-0</strain>
    </source>
</reference>
<sequence length="103" mass="11898">MVLDYNIAFDLRFLTRVNWETASTFSEFALANHDDDSFDLLAKLARLNNITTGRDDELELRPTVKQTAGEKPMFELLNQHLGVLNMTNPLEMTHVDWDNTRLT</sequence>
<name>A0A5B0LML4_PUCGR</name>
<dbReference type="EMBL" id="VSWC01000197">
    <property type="protein sequence ID" value="KAA1064848.1"/>
    <property type="molecule type" value="Genomic_DNA"/>
</dbReference>
<proteinExistence type="predicted"/>
<evidence type="ECO:0000313" key="2">
    <source>
        <dbReference type="Proteomes" id="UP000324748"/>
    </source>
</evidence>
<evidence type="ECO:0000313" key="1">
    <source>
        <dbReference type="EMBL" id="KAA1064848.1"/>
    </source>
</evidence>
<accession>A0A5B0LML4</accession>
<protein>
    <submittedName>
        <fullName evidence="1">Uncharacterized protein</fullName>
    </submittedName>
</protein>
<keyword evidence="2" id="KW-1185">Reference proteome</keyword>
<comment type="caution">
    <text evidence="1">The sequence shown here is derived from an EMBL/GenBank/DDBJ whole genome shotgun (WGS) entry which is preliminary data.</text>
</comment>
<gene>
    <name evidence="1" type="ORF">PGT21_016546</name>
</gene>